<dbReference type="EMBL" id="VORT01000001">
    <property type="protein sequence ID" value="TXD74921.1"/>
    <property type="molecule type" value="Genomic_DNA"/>
</dbReference>
<dbReference type="NCBIfam" id="TIGR04183">
    <property type="entry name" value="Por_Secre_tail"/>
    <property type="match status" value="1"/>
</dbReference>
<proteinExistence type="predicted"/>
<reference evidence="4 5" key="1">
    <citation type="submission" date="2019-08" db="EMBL/GenBank/DDBJ databases">
        <title>Genome of Aequorivita antarctica SW49 (type strain).</title>
        <authorList>
            <person name="Bowman J.P."/>
        </authorList>
    </citation>
    <scope>NUCLEOTIDE SEQUENCE [LARGE SCALE GENOMIC DNA]</scope>
    <source>
        <strain evidence="4 5">SW49</strain>
    </source>
</reference>
<evidence type="ECO:0000256" key="1">
    <source>
        <dbReference type="ARBA" id="ARBA00022729"/>
    </source>
</evidence>
<accession>A0A5C6Z5Y3</accession>
<gene>
    <name evidence="4" type="ORF">ESU54_01640</name>
</gene>
<dbReference type="InterPro" id="IPR026444">
    <property type="entry name" value="Secre_tail"/>
</dbReference>
<feature type="chain" id="PRO_5022659485" evidence="2">
    <location>
        <begin position="22"/>
        <end position="575"/>
    </location>
</feature>
<organism evidence="4 5">
    <name type="scientific">Aequorivita antarctica</name>
    <dbReference type="NCBI Taxonomy" id="153266"/>
    <lineage>
        <taxon>Bacteria</taxon>
        <taxon>Pseudomonadati</taxon>
        <taxon>Bacteroidota</taxon>
        <taxon>Flavobacteriia</taxon>
        <taxon>Flavobacteriales</taxon>
        <taxon>Flavobacteriaceae</taxon>
        <taxon>Aequorivita</taxon>
    </lineage>
</organism>
<dbReference type="RefSeq" id="WP_111842852.1">
    <property type="nucleotide sequence ID" value="NZ_UEGI01000001.1"/>
</dbReference>
<comment type="caution">
    <text evidence="4">The sequence shown here is derived from an EMBL/GenBank/DDBJ whole genome shotgun (WGS) entry which is preliminary data.</text>
</comment>
<sequence length="575" mass="62353">MKNVITFLMCSLCIITGIAQSDLSGNAIVVPEKTPELEALYQEAKTLEQNGTAAEINANRIALKNAWQAIAPSVAALYKPVVTTIYAEVGGGGSYRSTTINKRPEQTKSPEDWDTDRLLRDDYIDGLDMDVNSDGDIYIAAFENFTGSGSDSNLYIYRSTDGGNTFVLWKDQPVINSFFSKIQAISIDGTGDEYLLVYSMFQNGVFQALRWNTATGDFTFQSVASDVTDFGVDRNYPGNTNAQRVFATYQKTTSCAEVHSARSTAGSYGFDWVDEVSLGTCGQQVEFSYGLNGACYATYTGATSGNLYAEVNSNYNDPASWGARETVIDGSITEVLNPTIRAARLDLASDKVIIWASQRAAGSTDNFNGLGLKRLSGAAYANFSGFPSGGSDWSIAHTDSWVRKVNGTEEIRLSYVRDNIPNTSNDSNRSLTFNGTDFDPFEPVVDPTRDVFDGFPSVTAETADNLPCMAFAGTSASGSFGFGLYFDAKTVLIGVDENSFEGFKFYPNPAQDVLNLSANNTIENVSMFSLLGQKVFETSVGQNETSINIASLTPGVYLMKAMIDGNSATYKIIKQ</sequence>
<keyword evidence="5" id="KW-1185">Reference proteome</keyword>
<dbReference type="Pfam" id="PF18962">
    <property type="entry name" value="Por_Secre_tail"/>
    <property type="match status" value="1"/>
</dbReference>
<feature type="signal peptide" evidence="2">
    <location>
        <begin position="1"/>
        <end position="21"/>
    </location>
</feature>
<evidence type="ECO:0000313" key="5">
    <source>
        <dbReference type="Proteomes" id="UP000321497"/>
    </source>
</evidence>
<dbReference type="AlphaFoldDB" id="A0A5C6Z5Y3"/>
<evidence type="ECO:0000259" key="3">
    <source>
        <dbReference type="Pfam" id="PF18962"/>
    </source>
</evidence>
<evidence type="ECO:0000313" key="4">
    <source>
        <dbReference type="EMBL" id="TXD74921.1"/>
    </source>
</evidence>
<evidence type="ECO:0000256" key="2">
    <source>
        <dbReference type="SAM" id="SignalP"/>
    </source>
</evidence>
<protein>
    <submittedName>
        <fullName evidence="4">T9SS type A sorting domain-containing protein</fullName>
    </submittedName>
</protein>
<feature type="domain" description="Secretion system C-terminal sorting" evidence="3">
    <location>
        <begin position="506"/>
        <end position="573"/>
    </location>
</feature>
<name>A0A5C6Z5Y3_9FLAO</name>
<dbReference type="OrthoDB" id="1393468at2"/>
<keyword evidence="1 2" id="KW-0732">Signal</keyword>
<dbReference type="Proteomes" id="UP000321497">
    <property type="component" value="Unassembled WGS sequence"/>
</dbReference>